<proteinExistence type="predicted"/>
<dbReference type="EMBL" id="KZ502744">
    <property type="protein sequence ID" value="PKU73426.1"/>
    <property type="molecule type" value="Genomic_DNA"/>
</dbReference>
<evidence type="ECO:0000313" key="1">
    <source>
        <dbReference type="EMBL" id="PKU73426.1"/>
    </source>
</evidence>
<sequence length="51" mass="6122">MNYSQKHEQRDLWCNDQSNATTKNLQLTHKYHEACNCQHDSLVDDRTKENE</sequence>
<keyword evidence="2" id="KW-1185">Reference proteome</keyword>
<organism evidence="1 2">
    <name type="scientific">Dendrobium catenatum</name>
    <dbReference type="NCBI Taxonomy" id="906689"/>
    <lineage>
        <taxon>Eukaryota</taxon>
        <taxon>Viridiplantae</taxon>
        <taxon>Streptophyta</taxon>
        <taxon>Embryophyta</taxon>
        <taxon>Tracheophyta</taxon>
        <taxon>Spermatophyta</taxon>
        <taxon>Magnoliopsida</taxon>
        <taxon>Liliopsida</taxon>
        <taxon>Asparagales</taxon>
        <taxon>Orchidaceae</taxon>
        <taxon>Epidendroideae</taxon>
        <taxon>Malaxideae</taxon>
        <taxon>Dendrobiinae</taxon>
        <taxon>Dendrobium</taxon>
    </lineage>
</organism>
<gene>
    <name evidence="1" type="ORF">MA16_Dca013882</name>
</gene>
<protein>
    <submittedName>
        <fullName evidence="1">Uncharacterized protein</fullName>
    </submittedName>
</protein>
<reference evidence="1 2" key="2">
    <citation type="journal article" date="2017" name="Nature">
        <title>The Apostasia genome and the evolution of orchids.</title>
        <authorList>
            <person name="Zhang G.Q."/>
            <person name="Liu K.W."/>
            <person name="Li Z."/>
            <person name="Lohaus R."/>
            <person name="Hsiao Y.Y."/>
            <person name="Niu S.C."/>
            <person name="Wang J.Y."/>
            <person name="Lin Y.C."/>
            <person name="Xu Q."/>
            <person name="Chen L.J."/>
            <person name="Yoshida K."/>
            <person name="Fujiwara S."/>
            <person name="Wang Z.W."/>
            <person name="Zhang Y.Q."/>
            <person name="Mitsuda N."/>
            <person name="Wang M."/>
            <person name="Liu G.H."/>
            <person name="Pecoraro L."/>
            <person name="Huang H.X."/>
            <person name="Xiao X.J."/>
            <person name="Lin M."/>
            <person name="Wu X.Y."/>
            <person name="Wu W.L."/>
            <person name="Chen Y.Y."/>
            <person name="Chang S.B."/>
            <person name="Sakamoto S."/>
            <person name="Ohme-Takagi M."/>
            <person name="Yagi M."/>
            <person name="Zeng S.J."/>
            <person name="Shen C.Y."/>
            <person name="Yeh C.M."/>
            <person name="Luo Y.B."/>
            <person name="Tsai W.C."/>
            <person name="Van de Peer Y."/>
            <person name="Liu Z.J."/>
        </authorList>
    </citation>
    <scope>NUCLEOTIDE SEQUENCE [LARGE SCALE GENOMIC DNA]</scope>
    <source>
        <tissue evidence="1">The whole plant</tissue>
    </source>
</reference>
<dbReference type="AlphaFoldDB" id="A0A2I0WCN3"/>
<accession>A0A2I0WCN3</accession>
<name>A0A2I0WCN3_9ASPA</name>
<evidence type="ECO:0000313" key="2">
    <source>
        <dbReference type="Proteomes" id="UP000233837"/>
    </source>
</evidence>
<dbReference type="Proteomes" id="UP000233837">
    <property type="component" value="Unassembled WGS sequence"/>
</dbReference>
<reference evidence="1 2" key="1">
    <citation type="journal article" date="2016" name="Sci. Rep.">
        <title>The Dendrobium catenatum Lindl. genome sequence provides insights into polysaccharide synthase, floral development and adaptive evolution.</title>
        <authorList>
            <person name="Zhang G.Q."/>
            <person name="Xu Q."/>
            <person name="Bian C."/>
            <person name="Tsai W.C."/>
            <person name="Yeh C.M."/>
            <person name="Liu K.W."/>
            <person name="Yoshida K."/>
            <person name="Zhang L.S."/>
            <person name="Chang S.B."/>
            <person name="Chen F."/>
            <person name="Shi Y."/>
            <person name="Su Y.Y."/>
            <person name="Zhang Y.Q."/>
            <person name="Chen L.J."/>
            <person name="Yin Y."/>
            <person name="Lin M."/>
            <person name="Huang H."/>
            <person name="Deng H."/>
            <person name="Wang Z.W."/>
            <person name="Zhu S.L."/>
            <person name="Zhao X."/>
            <person name="Deng C."/>
            <person name="Niu S.C."/>
            <person name="Huang J."/>
            <person name="Wang M."/>
            <person name="Liu G.H."/>
            <person name="Yang H.J."/>
            <person name="Xiao X.J."/>
            <person name="Hsiao Y.Y."/>
            <person name="Wu W.L."/>
            <person name="Chen Y.Y."/>
            <person name="Mitsuda N."/>
            <person name="Ohme-Takagi M."/>
            <person name="Luo Y.B."/>
            <person name="Van de Peer Y."/>
            <person name="Liu Z.J."/>
        </authorList>
    </citation>
    <scope>NUCLEOTIDE SEQUENCE [LARGE SCALE GENOMIC DNA]</scope>
    <source>
        <tissue evidence="1">The whole plant</tissue>
    </source>
</reference>